<name>A0AAV5IJF5_9ROSI</name>
<comment type="caution">
    <text evidence="1">The sequence shown here is derived from an EMBL/GenBank/DDBJ whole genome shotgun (WGS) entry which is preliminary data.</text>
</comment>
<dbReference type="EMBL" id="BPVZ01000015">
    <property type="protein sequence ID" value="GKV00490.1"/>
    <property type="molecule type" value="Genomic_DNA"/>
</dbReference>
<gene>
    <name evidence="1" type="ORF">SLEP1_g13166</name>
</gene>
<organism evidence="1 2">
    <name type="scientific">Rubroshorea leprosula</name>
    <dbReference type="NCBI Taxonomy" id="152421"/>
    <lineage>
        <taxon>Eukaryota</taxon>
        <taxon>Viridiplantae</taxon>
        <taxon>Streptophyta</taxon>
        <taxon>Embryophyta</taxon>
        <taxon>Tracheophyta</taxon>
        <taxon>Spermatophyta</taxon>
        <taxon>Magnoliopsida</taxon>
        <taxon>eudicotyledons</taxon>
        <taxon>Gunneridae</taxon>
        <taxon>Pentapetalae</taxon>
        <taxon>rosids</taxon>
        <taxon>malvids</taxon>
        <taxon>Malvales</taxon>
        <taxon>Dipterocarpaceae</taxon>
        <taxon>Rubroshorea</taxon>
    </lineage>
</organism>
<reference evidence="1 2" key="1">
    <citation type="journal article" date="2021" name="Commun. Biol.">
        <title>The genome of Shorea leprosula (Dipterocarpaceae) highlights the ecological relevance of drought in aseasonal tropical rainforests.</title>
        <authorList>
            <person name="Ng K.K.S."/>
            <person name="Kobayashi M.J."/>
            <person name="Fawcett J.A."/>
            <person name="Hatakeyama M."/>
            <person name="Paape T."/>
            <person name="Ng C.H."/>
            <person name="Ang C.C."/>
            <person name="Tnah L.H."/>
            <person name="Lee C.T."/>
            <person name="Nishiyama T."/>
            <person name="Sese J."/>
            <person name="O'Brien M.J."/>
            <person name="Copetti D."/>
            <person name="Mohd Noor M.I."/>
            <person name="Ong R.C."/>
            <person name="Putra M."/>
            <person name="Sireger I.Z."/>
            <person name="Indrioko S."/>
            <person name="Kosugi Y."/>
            <person name="Izuno A."/>
            <person name="Isagi Y."/>
            <person name="Lee S.L."/>
            <person name="Shimizu K.K."/>
        </authorList>
    </citation>
    <scope>NUCLEOTIDE SEQUENCE [LARGE SCALE GENOMIC DNA]</scope>
    <source>
        <strain evidence="1">214</strain>
    </source>
</reference>
<dbReference type="Proteomes" id="UP001054252">
    <property type="component" value="Unassembled WGS sequence"/>
</dbReference>
<proteinExistence type="predicted"/>
<accession>A0AAV5IJF5</accession>
<protein>
    <submittedName>
        <fullName evidence="1">Uncharacterized protein</fullName>
    </submittedName>
</protein>
<keyword evidence="2" id="KW-1185">Reference proteome</keyword>
<dbReference type="AlphaFoldDB" id="A0AAV5IJF5"/>
<evidence type="ECO:0000313" key="1">
    <source>
        <dbReference type="EMBL" id="GKV00490.1"/>
    </source>
</evidence>
<sequence>MHRRGILWKYTTGGLNFLDFWKEAPLKEALGVFDFSHFPVWEIRSVNGKCPGSHPSPPLDPSFQYMGFLLCG</sequence>
<evidence type="ECO:0000313" key="2">
    <source>
        <dbReference type="Proteomes" id="UP001054252"/>
    </source>
</evidence>